<dbReference type="InterPro" id="IPR007747">
    <property type="entry name" value="Menin"/>
</dbReference>
<evidence type="ECO:0000313" key="10">
    <source>
        <dbReference type="EMBL" id="ESN94815.1"/>
    </source>
</evidence>
<keyword evidence="5" id="KW-0156">Chromatin regulator</keyword>
<dbReference type="EnsemblMetazoa" id="HelroT180167">
    <property type="protein sequence ID" value="HelroP180167"/>
    <property type="gene ID" value="HelroG180167"/>
</dbReference>
<keyword evidence="6" id="KW-0805">Transcription regulation</keyword>
<reference evidence="11" key="3">
    <citation type="submission" date="2015-06" db="UniProtKB">
        <authorList>
            <consortium name="EnsemblMetazoa"/>
        </authorList>
    </citation>
    <scope>IDENTIFICATION</scope>
</reference>
<dbReference type="PANTHER" id="PTHR12693">
    <property type="entry name" value="MENIN"/>
    <property type="match status" value="1"/>
</dbReference>
<dbReference type="GO" id="GO:0006325">
    <property type="term" value="P:chromatin organization"/>
    <property type="evidence" value="ECO:0007669"/>
    <property type="project" value="UniProtKB-KW"/>
</dbReference>
<dbReference type="OrthoDB" id="5962932at2759"/>
<keyword evidence="4" id="KW-0597">Phosphoprotein</keyword>
<evidence type="ECO:0000256" key="7">
    <source>
        <dbReference type="ARBA" id="ARBA00023125"/>
    </source>
</evidence>
<comment type="subcellular location">
    <subcellularLocation>
        <location evidence="1">Nucleus</location>
    </subcellularLocation>
</comment>
<evidence type="ECO:0000256" key="8">
    <source>
        <dbReference type="ARBA" id="ARBA00023163"/>
    </source>
</evidence>
<gene>
    <name evidence="11" type="primary">20207592</name>
    <name evidence="10" type="ORF">HELRODRAFT_180167</name>
</gene>
<dbReference type="Proteomes" id="UP000015101">
    <property type="component" value="Unassembled WGS sequence"/>
</dbReference>
<evidence type="ECO:0000256" key="5">
    <source>
        <dbReference type="ARBA" id="ARBA00022853"/>
    </source>
</evidence>
<keyword evidence="12" id="KW-1185">Reference proteome</keyword>
<evidence type="ECO:0000256" key="1">
    <source>
        <dbReference type="ARBA" id="ARBA00004123"/>
    </source>
</evidence>
<proteinExistence type="predicted"/>
<evidence type="ECO:0000256" key="6">
    <source>
        <dbReference type="ARBA" id="ARBA00023015"/>
    </source>
</evidence>
<dbReference type="GeneID" id="20207592"/>
<dbReference type="Pfam" id="PF05053">
    <property type="entry name" value="Menin"/>
    <property type="match status" value="1"/>
</dbReference>
<sequence>MVMNLWRSAADVVSKFVYSKEDEELYKLFYDVANNHIPDLIRGQVTSNGHNGENIKISEDCYTDDKHENINTADVTDLNHDSKIKKETGTRKPSLNIENWKNPKIFSDFLLFYDGLCCWEEQSNVPVLHETWAKRMCSSLIRFHCSAREKSKVAIETCFPKVDVKSCKYGGSDGAKNEVAIVPAENRNGNVDVCAKEVKPCTGVVICKKPEIRR</sequence>
<dbReference type="InParanoid" id="T1FFJ3"/>
<keyword evidence="7" id="KW-0238">DNA-binding</keyword>
<dbReference type="GO" id="GO:0003677">
    <property type="term" value="F:DNA binding"/>
    <property type="evidence" value="ECO:0007669"/>
    <property type="project" value="UniProtKB-KW"/>
</dbReference>
<evidence type="ECO:0000256" key="9">
    <source>
        <dbReference type="ARBA" id="ARBA00023242"/>
    </source>
</evidence>
<keyword evidence="3" id="KW-0678">Repressor</keyword>
<name>T1FFJ3_HELRO</name>
<dbReference type="GO" id="GO:0005634">
    <property type="term" value="C:nucleus"/>
    <property type="evidence" value="ECO:0007669"/>
    <property type="project" value="UniProtKB-SubCell"/>
</dbReference>
<dbReference type="KEGG" id="hro:HELRODRAFT_180167"/>
<evidence type="ECO:0000256" key="4">
    <source>
        <dbReference type="ARBA" id="ARBA00022553"/>
    </source>
</evidence>
<protein>
    <recommendedName>
        <fullName evidence="2">Menin</fullName>
    </recommendedName>
</protein>
<evidence type="ECO:0000256" key="2">
    <source>
        <dbReference type="ARBA" id="ARBA00021162"/>
    </source>
</evidence>
<dbReference type="RefSeq" id="XP_009027165.1">
    <property type="nucleotide sequence ID" value="XM_009028917.1"/>
</dbReference>
<evidence type="ECO:0000313" key="11">
    <source>
        <dbReference type="EnsemblMetazoa" id="HelroP180167"/>
    </source>
</evidence>
<reference evidence="12" key="1">
    <citation type="submission" date="2012-12" db="EMBL/GenBank/DDBJ databases">
        <authorList>
            <person name="Hellsten U."/>
            <person name="Grimwood J."/>
            <person name="Chapman J.A."/>
            <person name="Shapiro H."/>
            <person name="Aerts A."/>
            <person name="Otillar R.P."/>
            <person name="Terry A.Y."/>
            <person name="Boore J.L."/>
            <person name="Simakov O."/>
            <person name="Marletaz F."/>
            <person name="Cho S.-J."/>
            <person name="Edsinger-Gonzales E."/>
            <person name="Havlak P."/>
            <person name="Kuo D.-H."/>
            <person name="Larsson T."/>
            <person name="Lv J."/>
            <person name="Arendt D."/>
            <person name="Savage R."/>
            <person name="Osoegawa K."/>
            <person name="de Jong P."/>
            <person name="Lindberg D.R."/>
            <person name="Seaver E.C."/>
            <person name="Weisblat D.A."/>
            <person name="Putnam N.H."/>
            <person name="Grigoriev I.V."/>
            <person name="Rokhsar D.S."/>
        </authorList>
    </citation>
    <scope>NUCLEOTIDE SEQUENCE</scope>
</reference>
<organism evidence="11 12">
    <name type="scientific">Helobdella robusta</name>
    <name type="common">Californian leech</name>
    <dbReference type="NCBI Taxonomy" id="6412"/>
    <lineage>
        <taxon>Eukaryota</taxon>
        <taxon>Metazoa</taxon>
        <taxon>Spiralia</taxon>
        <taxon>Lophotrochozoa</taxon>
        <taxon>Annelida</taxon>
        <taxon>Clitellata</taxon>
        <taxon>Hirudinea</taxon>
        <taxon>Rhynchobdellida</taxon>
        <taxon>Glossiphoniidae</taxon>
        <taxon>Helobdella</taxon>
    </lineage>
</organism>
<dbReference type="STRING" id="6412.T1FFJ3"/>
<dbReference type="EMBL" id="KB097563">
    <property type="protein sequence ID" value="ESN94815.1"/>
    <property type="molecule type" value="Genomic_DNA"/>
</dbReference>
<keyword evidence="8" id="KW-0804">Transcription</keyword>
<accession>T1FFJ3</accession>
<evidence type="ECO:0000313" key="12">
    <source>
        <dbReference type="Proteomes" id="UP000015101"/>
    </source>
</evidence>
<keyword evidence="9" id="KW-0539">Nucleus</keyword>
<dbReference type="HOGENOM" id="CLU_1290238_0_0_1"/>
<dbReference type="AlphaFoldDB" id="T1FFJ3"/>
<evidence type="ECO:0000256" key="3">
    <source>
        <dbReference type="ARBA" id="ARBA00022491"/>
    </source>
</evidence>
<dbReference type="PANTHER" id="PTHR12693:SF3">
    <property type="entry name" value="MENIN"/>
    <property type="match status" value="1"/>
</dbReference>
<reference evidence="10 12" key="2">
    <citation type="journal article" date="2013" name="Nature">
        <title>Insights into bilaterian evolution from three spiralian genomes.</title>
        <authorList>
            <person name="Simakov O."/>
            <person name="Marletaz F."/>
            <person name="Cho S.J."/>
            <person name="Edsinger-Gonzales E."/>
            <person name="Havlak P."/>
            <person name="Hellsten U."/>
            <person name="Kuo D.H."/>
            <person name="Larsson T."/>
            <person name="Lv J."/>
            <person name="Arendt D."/>
            <person name="Savage R."/>
            <person name="Osoegawa K."/>
            <person name="de Jong P."/>
            <person name="Grimwood J."/>
            <person name="Chapman J.A."/>
            <person name="Shapiro H."/>
            <person name="Aerts A."/>
            <person name="Otillar R.P."/>
            <person name="Terry A.Y."/>
            <person name="Boore J.L."/>
            <person name="Grigoriev I.V."/>
            <person name="Lindberg D.R."/>
            <person name="Seaver E.C."/>
            <person name="Weisblat D.A."/>
            <person name="Putnam N.H."/>
            <person name="Rokhsar D.S."/>
        </authorList>
    </citation>
    <scope>NUCLEOTIDE SEQUENCE</scope>
</reference>
<dbReference type="EMBL" id="AMQM01007116">
    <property type="status" value="NOT_ANNOTATED_CDS"/>
    <property type="molecule type" value="Genomic_DNA"/>
</dbReference>
<dbReference type="CTD" id="20207592"/>